<keyword evidence="2" id="KW-1185">Reference proteome</keyword>
<reference evidence="1 2" key="1">
    <citation type="submission" date="2024-01" db="EMBL/GenBank/DDBJ databases">
        <title>Multi-omics insights into the function and evolution of sodium benzoate biodegradation pathways in Benzoatithermus flavus gen. nov., sp. nov. from hot spring.</title>
        <authorList>
            <person name="Hu C.-J."/>
            <person name="Li W.-J."/>
        </authorList>
    </citation>
    <scope>NUCLEOTIDE SEQUENCE [LARGE SCALE GENOMIC DNA]</scope>
    <source>
        <strain evidence="1 2">SYSU G07066</strain>
    </source>
</reference>
<accession>A0ABU8XWU6</accession>
<name>A0ABU8XWU6_9PROT</name>
<evidence type="ECO:0000313" key="2">
    <source>
        <dbReference type="Proteomes" id="UP001375743"/>
    </source>
</evidence>
<comment type="caution">
    <text evidence="1">The sequence shown here is derived from an EMBL/GenBank/DDBJ whole genome shotgun (WGS) entry which is preliminary data.</text>
</comment>
<proteinExistence type="predicted"/>
<evidence type="ECO:0008006" key="3">
    <source>
        <dbReference type="Google" id="ProtNLM"/>
    </source>
</evidence>
<dbReference type="Proteomes" id="UP001375743">
    <property type="component" value="Unassembled WGS sequence"/>
</dbReference>
<dbReference type="EMBL" id="JBBLZC010000032">
    <property type="protein sequence ID" value="MEK0085685.1"/>
    <property type="molecule type" value="Genomic_DNA"/>
</dbReference>
<dbReference type="RefSeq" id="WP_418161534.1">
    <property type="nucleotide sequence ID" value="NZ_JBBLZC010000032.1"/>
</dbReference>
<evidence type="ECO:0000313" key="1">
    <source>
        <dbReference type="EMBL" id="MEK0085685.1"/>
    </source>
</evidence>
<gene>
    <name evidence="1" type="ORF">U1T56_21240</name>
</gene>
<protein>
    <recommendedName>
        <fullName evidence="3">Secreted protein</fullName>
    </recommendedName>
</protein>
<sequence>MAAGGVLAAVSISGMSSAQRCPVAITHERPRGVVVTAVQVPVVGEAKICKSCPLPCRPAETGTSP</sequence>
<organism evidence="1 2">
    <name type="scientific">Benzoatithermus flavus</name>
    <dbReference type="NCBI Taxonomy" id="3108223"/>
    <lineage>
        <taxon>Bacteria</taxon>
        <taxon>Pseudomonadati</taxon>
        <taxon>Pseudomonadota</taxon>
        <taxon>Alphaproteobacteria</taxon>
        <taxon>Geminicoccales</taxon>
        <taxon>Geminicoccaceae</taxon>
        <taxon>Benzoatithermus</taxon>
    </lineage>
</organism>